<dbReference type="Proteomes" id="UP001141552">
    <property type="component" value="Unassembled WGS sequence"/>
</dbReference>
<dbReference type="GO" id="GO:0003677">
    <property type="term" value="F:DNA binding"/>
    <property type="evidence" value="ECO:0007669"/>
    <property type="project" value="UniProtKB-KW"/>
</dbReference>
<evidence type="ECO:0000313" key="7">
    <source>
        <dbReference type="Proteomes" id="UP001141552"/>
    </source>
</evidence>
<evidence type="ECO:0000256" key="1">
    <source>
        <dbReference type="ARBA" id="ARBA00004123"/>
    </source>
</evidence>
<keyword evidence="2" id="KW-0805">Transcription regulation</keyword>
<protein>
    <recommendedName>
        <fullName evidence="8">TF-B3 domain-containing protein</fullName>
    </recommendedName>
</protein>
<evidence type="ECO:0000256" key="5">
    <source>
        <dbReference type="ARBA" id="ARBA00023242"/>
    </source>
</evidence>
<evidence type="ECO:0000256" key="3">
    <source>
        <dbReference type="ARBA" id="ARBA00023125"/>
    </source>
</evidence>
<dbReference type="EMBL" id="JAKUCV010005019">
    <property type="protein sequence ID" value="KAJ4833063.1"/>
    <property type="molecule type" value="Genomic_DNA"/>
</dbReference>
<dbReference type="SUPFAM" id="SSF101936">
    <property type="entry name" value="DNA-binding pseudobarrel domain"/>
    <property type="match status" value="1"/>
</dbReference>
<evidence type="ECO:0000256" key="2">
    <source>
        <dbReference type="ARBA" id="ARBA00023015"/>
    </source>
</evidence>
<evidence type="ECO:0000256" key="4">
    <source>
        <dbReference type="ARBA" id="ARBA00023163"/>
    </source>
</evidence>
<comment type="subcellular location">
    <subcellularLocation>
        <location evidence="1">Nucleus</location>
    </subcellularLocation>
</comment>
<keyword evidence="4" id="KW-0804">Transcription</keyword>
<evidence type="ECO:0000313" key="6">
    <source>
        <dbReference type="EMBL" id="KAJ4833063.1"/>
    </source>
</evidence>
<proteinExistence type="predicted"/>
<comment type="caution">
    <text evidence="6">The sequence shown here is derived from an EMBL/GenBank/DDBJ whole genome shotgun (WGS) entry which is preliminary data.</text>
</comment>
<accession>A0A9Q0FKG8</accession>
<gene>
    <name evidence="6" type="ORF">Tsubulata_001036</name>
</gene>
<dbReference type="OrthoDB" id="810485at2759"/>
<dbReference type="InterPro" id="IPR015300">
    <property type="entry name" value="DNA-bd_pseudobarrel_sf"/>
</dbReference>
<keyword evidence="7" id="KW-1185">Reference proteome</keyword>
<name>A0A9Q0FKG8_9ROSI</name>
<evidence type="ECO:0008006" key="8">
    <source>
        <dbReference type="Google" id="ProtNLM"/>
    </source>
</evidence>
<reference evidence="6" key="2">
    <citation type="journal article" date="2023" name="Plants (Basel)">
        <title>Annotation of the Turnera subulata (Passifloraceae) Draft Genome Reveals the S-Locus Evolved after the Divergence of Turneroideae from Passifloroideae in a Stepwise Manner.</title>
        <authorList>
            <person name="Henning P.M."/>
            <person name="Roalson E.H."/>
            <person name="Mir W."/>
            <person name="McCubbin A.G."/>
            <person name="Shore J.S."/>
        </authorList>
    </citation>
    <scope>NUCLEOTIDE SEQUENCE</scope>
    <source>
        <strain evidence="6">F60SS</strain>
    </source>
</reference>
<keyword evidence="5" id="KW-0539">Nucleus</keyword>
<dbReference type="Gene3D" id="2.40.330.10">
    <property type="entry name" value="DNA-binding pseudobarrel domain"/>
    <property type="match status" value="1"/>
</dbReference>
<keyword evidence="3" id="KW-0238">DNA-binding</keyword>
<organism evidence="6 7">
    <name type="scientific">Turnera subulata</name>
    <dbReference type="NCBI Taxonomy" id="218843"/>
    <lineage>
        <taxon>Eukaryota</taxon>
        <taxon>Viridiplantae</taxon>
        <taxon>Streptophyta</taxon>
        <taxon>Embryophyta</taxon>
        <taxon>Tracheophyta</taxon>
        <taxon>Spermatophyta</taxon>
        <taxon>Magnoliopsida</taxon>
        <taxon>eudicotyledons</taxon>
        <taxon>Gunneridae</taxon>
        <taxon>Pentapetalae</taxon>
        <taxon>rosids</taxon>
        <taxon>fabids</taxon>
        <taxon>Malpighiales</taxon>
        <taxon>Passifloraceae</taxon>
        <taxon>Turnera</taxon>
    </lineage>
</organism>
<dbReference type="AlphaFoldDB" id="A0A9Q0FKG8"/>
<reference evidence="6" key="1">
    <citation type="submission" date="2022-02" db="EMBL/GenBank/DDBJ databases">
        <authorList>
            <person name="Henning P.M."/>
            <person name="McCubbin A.G."/>
            <person name="Shore J.S."/>
        </authorList>
    </citation>
    <scope>NUCLEOTIDE SEQUENCE</scope>
    <source>
        <strain evidence="6">F60SS</strain>
        <tissue evidence="6">Leaves</tissue>
    </source>
</reference>
<sequence>MRTVLFSKLVSKTDIERHLVIPDCPSGTLPSYDEGQSMDMHVLDNNGREWLFPCSILGNDLVGKFLNVGWIEFVRERDVRENDEVSIIHEEVDWKNQGAATTVLIKIEVRRKIRLFGKDIWADLK</sequence>
<dbReference type="GO" id="GO:0005634">
    <property type="term" value="C:nucleus"/>
    <property type="evidence" value="ECO:0007669"/>
    <property type="project" value="UniProtKB-SubCell"/>
</dbReference>